<name>A0AAN8EK23_9EURO</name>
<comment type="caution">
    <text evidence="1">The sequence shown here is derived from an EMBL/GenBank/DDBJ whole genome shotgun (WGS) entry which is preliminary data.</text>
</comment>
<evidence type="ECO:0000313" key="1">
    <source>
        <dbReference type="EMBL" id="KAK5955660.1"/>
    </source>
</evidence>
<gene>
    <name evidence="1" type="ORF">OHC33_003301</name>
</gene>
<dbReference type="AlphaFoldDB" id="A0AAN8EK23"/>
<dbReference type="Proteomes" id="UP001316803">
    <property type="component" value="Unassembled WGS sequence"/>
</dbReference>
<sequence length="161" mass="17964">MSVGCGTGFFEATLAAYLVEQGLTNVHVEGVEVLTAQTPYLPNERLHRVQGTRDICRHAHEADIVIFVYPRTGQLVREYLEQVYRSAALLLWLGPRADWEEQKPLLHNVATFKEPTILEHAGLAQYETAILFKNTAEPVSHPEAATGARTEIPICEDIISI</sequence>
<dbReference type="EMBL" id="JAKLMC020000006">
    <property type="protein sequence ID" value="KAK5955660.1"/>
    <property type="molecule type" value="Genomic_DNA"/>
</dbReference>
<evidence type="ECO:0000313" key="2">
    <source>
        <dbReference type="Proteomes" id="UP001316803"/>
    </source>
</evidence>
<reference evidence="1 2" key="1">
    <citation type="submission" date="2022-12" db="EMBL/GenBank/DDBJ databases">
        <title>Genomic features and morphological characterization of a novel Knufia sp. strain isolated from spacecraft assembly facility.</title>
        <authorList>
            <person name="Teixeira M."/>
            <person name="Chander A.M."/>
            <person name="Stajich J.E."/>
            <person name="Venkateswaran K."/>
        </authorList>
    </citation>
    <scope>NUCLEOTIDE SEQUENCE [LARGE SCALE GENOMIC DNA]</scope>
    <source>
        <strain evidence="1 2">FJI-L2-BK-P2</strain>
    </source>
</reference>
<accession>A0AAN8EK23</accession>
<keyword evidence="2" id="KW-1185">Reference proteome</keyword>
<organism evidence="1 2">
    <name type="scientific">Knufia fluminis</name>
    <dbReference type="NCBI Taxonomy" id="191047"/>
    <lineage>
        <taxon>Eukaryota</taxon>
        <taxon>Fungi</taxon>
        <taxon>Dikarya</taxon>
        <taxon>Ascomycota</taxon>
        <taxon>Pezizomycotina</taxon>
        <taxon>Eurotiomycetes</taxon>
        <taxon>Chaetothyriomycetidae</taxon>
        <taxon>Chaetothyriales</taxon>
        <taxon>Trichomeriaceae</taxon>
        <taxon>Knufia</taxon>
    </lineage>
</organism>
<proteinExistence type="predicted"/>
<protein>
    <submittedName>
        <fullName evidence="1">Uncharacterized protein</fullName>
    </submittedName>
</protein>